<name>A0A8S1NIA6_PARPR</name>
<gene>
    <name evidence="1" type="ORF">PPRIM_AZ9-3.1.T0830037</name>
</gene>
<dbReference type="OMA" id="GCQSTKL"/>
<protein>
    <submittedName>
        <fullName evidence="1">Uncharacterized protein</fullName>
    </submittedName>
</protein>
<reference evidence="1" key="1">
    <citation type="submission" date="2021-01" db="EMBL/GenBank/DDBJ databases">
        <authorList>
            <consortium name="Genoscope - CEA"/>
            <person name="William W."/>
        </authorList>
    </citation>
    <scope>NUCLEOTIDE SEQUENCE</scope>
</reference>
<keyword evidence="2" id="KW-1185">Reference proteome</keyword>
<evidence type="ECO:0000313" key="2">
    <source>
        <dbReference type="Proteomes" id="UP000688137"/>
    </source>
</evidence>
<comment type="caution">
    <text evidence="1">The sequence shown here is derived from an EMBL/GenBank/DDBJ whole genome shotgun (WGS) entry which is preliminary data.</text>
</comment>
<evidence type="ECO:0000313" key="1">
    <source>
        <dbReference type="EMBL" id="CAD8089173.1"/>
    </source>
</evidence>
<dbReference type="AlphaFoldDB" id="A0A8S1NIA6"/>
<dbReference type="Proteomes" id="UP000688137">
    <property type="component" value="Unassembled WGS sequence"/>
</dbReference>
<accession>A0A8S1NIA6</accession>
<dbReference type="EMBL" id="CAJJDM010000086">
    <property type="protein sequence ID" value="CAD8089173.1"/>
    <property type="molecule type" value="Genomic_DNA"/>
</dbReference>
<proteinExistence type="predicted"/>
<organism evidence="1 2">
    <name type="scientific">Paramecium primaurelia</name>
    <dbReference type="NCBI Taxonomy" id="5886"/>
    <lineage>
        <taxon>Eukaryota</taxon>
        <taxon>Sar</taxon>
        <taxon>Alveolata</taxon>
        <taxon>Ciliophora</taxon>
        <taxon>Intramacronucleata</taxon>
        <taxon>Oligohymenophorea</taxon>
        <taxon>Peniculida</taxon>
        <taxon>Parameciidae</taxon>
        <taxon>Paramecium</taxon>
    </lineage>
</organism>
<sequence length="69" mass="8191">MGCQSTKLKKHPPFIYNTPELMNEFTISWSKKFTKSKTNFDAKQEKQIYCLDKNPILLRRLKRQAQSVI</sequence>